<dbReference type="InterPro" id="IPR013130">
    <property type="entry name" value="Fe3_Rdtase_TM_dom"/>
</dbReference>
<evidence type="ECO:0000259" key="7">
    <source>
        <dbReference type="Pfam" id="PF01794"/>
    </source>
</evidence>
<keyword evidence="2 6" id="KW-0812">Transmembrane</keyword>
<evidence type="ECO:0000313" key="8">
    <source>
        <dbReference type="EMBL" id="UGS34357.1"/>
    </source>
</evidence>
<feature type="region of interest" description="Disordered" evidence="5">
    <location>
        <begin position="175"/>
        <end position="205"/>
    </location>
</feature>
<keyword evidence="4 6" id="KW-0472">Membrane</keyword>
<dbReference type="GO" id="GO:0016020">
    <property type="term" value="C:membrane"/>
    <property type="evidence" value="ECO:0007669"/>
    <property type="project" value="UniProtKB-SubCell"/>
</dbReference>
<evidence type="ECO:0000256" key="6">
    <source>
        <dbReference type="SAM" id="Phobius"/>
    </source>
</evidence>
<accession>A0A9E6XV59</accession>
<organism evidence="8 9">
    <name type="scientific">Capillimicrobium parvum</name>
    <dbReference type="NCBI Taxonomy" id="2884022"/>
    <lineage>
        <taxon>Bacteria</taxon>
        <taxon>Bacillati</taxon>
        <taxon>Actinomycetota</taxon>
        <taxon>Thermoleophilia</taxon>
        <taxon>Solirubrobacterales</taxon>
        <taxon>Capillimicrobiaceae</taxon>
        <taxon>Capillimicrobium</taxon>
    </lineage>
</organism>
<evidence type="ECO:0000256" key="3">
    <source>
        <dbReference type="ARBA" id="ARBA00022989"/>
    </source>
</evidence>
<protein>
    <recommendedName>
        <fullName evidence="7">Ferric oxidoreductase domain-containing protein</fullName>
    </recommendedName>
</protein>
<gene>
    <name evidence="8" type="ORF">DSM104329_00734</name>
</gene>
<keyword evidence="9" id="KW-1185">Reference proteome</keyword>
<feature type="domain" description="Ferric oxidoreductase" evidence="7">
    <location>
        <begin position="18"/>
        <end position="137"/>
    </location>
</feature>
<feature type="compositionally biased region" description="Basic and acidic residues" evidence="5">
    <location>
        <begin position="185"/>
        <end position="197"/>
    </location>
</feature>
<dbReference type="EMBL" id="CP087164">
    <property type="protein sequence ID" value="UGS34357.1"/>
    <property type="molecule type" value="Genomic_DNA"/>
</dbReference>
<dbReference type="RefSeq" id="WP_259314037.1">
    <property type="nucleotide sequence ID" value="NZ_CP087164.1"/>
</dbReference>
<feature type="transmembrane region" description="Helical" evidence="6">
    <location>
        <begin position="90"/>
        <end position="113"/>
    </location>
</feature>
<evidence type="ECO:0000256" key="5">
    <source>
        <dbReference type="SAM" id="MobiDB-lite"/>
    </source>
</evidence>
<feature type="transmembrane region" description="Helical" evidence="6">
    <location>
        <begin position="6"/>
        <end position="32"/>
    </location>
</feature>
<dbReference type="KEGG" id="sbae:DSM104329_00734"/>
<feature type="transmembrane region" description="Helical" evidence="6">
    <location>
        <begin position="148"/>
        <end position="169"/>
    </location>
</feature>
<evidence type="ECO:0000256" key="2">
    <source>
        <dbReference type="ARBA" id="ARBA00022692"/>
    </source>
</evidence>
<name>A0A9E6XV59_9ACTN</name>
<evidence type="ECO:0000256" key="1">
    <source>
        <dbReference type="ARBA" id="ARBA00004141"/>
    </source>
</evidence>
<reference evidence="8" key="1">
    <citation type="journal article" date="2022" name="Int. J. Syst. Evol. Microbiol.">
        <title>Pseudomonas aegrilactucae sp. nov. and Pseudomonas morbosilactucae sp. nov., pathogens causing bacterial rot of lettuce in Japan.</title>
        <authorList>
            <person name="Sawada H."/>
            <person name="Fujikawa T."/>
            <person name="Satou M."/>
        </authorList>
    </citation>
    <scope>NUCLEOTIDE SEQUENCE</scope>
    <source>
        <strain evidence="8">0166_1</strain>
    </source>
</reference>
<comment type="subcellular location">
    <subcellularLocation>
        <location evidence="1">Membrane</location>
        <topology evidence="1">Multi-pass membrane protein</topology>
    </subcellularLocation>
</comment>
<dbReference type="Proteomes" id="UP001162834">
    <property type="component" value="Chromosome"/>
</dbReference>
<keyword evidence="3 6" id="KW-1133">Transmembrane helix</keyword>
<feature type="transmembrane region" description="Helical" evidence="6">
    <location>
        <begin position="52"/>
        <end position="70"/>
    </location>
</feature>
<feature type="transmembrane region" description="Helical" evidence="6">
    <location>
        <begin position="125"/>
        <end position="142"/>
    </location>
</feature>
<dbReference type="AlphaFoldDB" id="A0A9E6XV59"/>
<proteinExistence type="predicted"/>
<evidence type="ECO:0000256" key="4">
    <source>
        <dbReference type="ARBA" id="ARBA00023136"/>
    </source>
</evidence>
<sequence>MTADHHLFWITSRAAGITALLLASLAVSAGLLMGGRLIRGRRAQDLRSLHEVLSLATLVALAVHGLSLLGDSYLRPSLADIAIPLHSNYHRWWTAAGIVGAWALALLGLSYYARRRIGTARWRSLHRFTALAWVLGVVHSLGEGSDAGRAWFLVMVALVVGPAGGLLAVRMTRRRSSPPLPAPRPVDRTKEPIRAPERIFTSYPA</sequence>
<dbReference type="Pfam" id="PF01794">
    <property type="entry name" value="Ferric_reduct"/>
    <property type="match status" value="1"/>
</dbReference>
<evidence type="ECO:0000313" key="9">
    <source>
        <dbReference type="Proteomes" id="UP001162834"/>
    </source>
</evidence>